<feature type="compositionally biased region" description="Acidic residues" evidence="2">
    <location>
        <begin position="447"/>
        <end position="490"/>
    </location>
</feature>
<feature type="compositionally biased region" description="Acidic residues" evidence="2">
    <location>
        <begin position="137"/>
        <end position="170"/>
    </location>
</feature>
<reference evidence="4" key="1">
    <citation type="journal article" date="2023" name="bioRxiv">
        <title>Scaffold-level genome assemblies of two parasitoid biocontrol wasps reveal the parthenogenesis mechanism and an associated novel virus.</title>
        <authorList>
            <person name="Inwood S."/>
            <person name="Skelly J."/>
            <person name="Guhlin J."/>
            <person name="Harrop T."/>
            <person name="Goldson S."/>
            <person name="Dearden P."/>
        </authorList>
    </citation>
    <scope>NUCLEOTIDE SEQUENCE</scope>
    <source>
        <strain evidence="4">Irish</strain>
        <tissue evidence="4">Whole body</tissue>
    </source>
</reference>
<accession>A0AA39C5I8</accession>
<evidence type="ECO:0000256" key="2">
    <source>
        <dbReference type="SAM" id="MobiDB-lite"/>
    </source>
</evidence>
<feature type="compositionally biased region" description="Basic and acidic residues" evidence="2">
    <location>
        <begin position="125"/>
        <end position="136"/>
    </location>
</feature>
<keyword evidence="5" id="KW-1185">Reference proteome</keyword>
<feature type="compositionally biased region" description="Acidic residues" evidence="2">
    <location>
        <begin position="508"/>
        <end position="531"/>
    </location>
</feature>
<reference evidence="4" key="2">
    <citation type="submission" date="2023-03" db="EMBL/GenBank/DDBJ databases">
        <authorList>
            <person name="Inwood S.N."/>
            <person name="Skelly J.G."/>
            <person name="Guhlin J."/>
            <person name="Harrop T.W.R."/>
            <person name="Goldson S.G."/>
            <person name="Dearden P.K."/>
        </authorList>
    </citation>
    <scope>NUCLEOTIDE SEQUENCE</scope>
    <source>
        <strain evidence="4">Irish</strain>
        <tissue evidence="4">Whole body</tissue>
    </source>
</reference>
<keyword evidence="3" id="KW-1133">Transmembrane helix</keyword>
<keyword evidence="3" id="KW-0812">Transmembrane</keyword>
<evidence type="ECO:0000256" key="1">
    <source>
        <dbReference type="SAM" id="Coils"/>
    </source>
</evidence>
<comment type="caution">
    <text evidence="4">The sequence shown here is derived from an EMBL/GenBank/DDBJ whole genome shotgun (WGS) entry which is preliminary data.</text>
</comment>
<feature type="transmembrane region" description="Helical" evidence="3">
    <location>
        <begin position="69"/>
        <end position="91"/>
    </location>
</feature>
<dbReference type="Proteomes" id="UP001168990">
    <property type="component" value="Unassembled WGS sequence"/>
</dbReference>
<proteinExistence type="predicted"/>
<feature type="coiled-coil region" evidence="1">
    <location>
        <begin position="372"/>
        <end position="402"/>
    </location>
</feature>
<feature type="compositionally biased region" description="Basic and acidic residues" evidence="2">
    <location>
        <begin position="427"/>
        <end position="443"/>
    </location>
</feature>
<dbReference type="AlphaFoldDB" id="A0AA39C5I8"/>
<evidence type="ECO:0000313" key="4">
    <source>
        <dbReference type="EMBL" id="KAK0158208.1"/>
    </source>
</evidence>
<feature type="compositionally biased region" description="Basic and acidic residues" evidence="2">
    <location>
        <begin position="552"/>
        <end position="565"/>
    </location>
</feature>
<dbReference type="EMBL" id="JAQQBS010001424">
    <property type="protein sequence ID" value="KAK0158208.1"/>
    <property type="molecule type" value="Genomic_DNA"/>
</dbReference>
<evidence type="ECO:0000313" key="5">
    <source>
        <dbReference type="Proteomes" id="UP001168990"/>
    </source>
</evidence>
<evidence type="ECO:0008006" key="6">
    <source>
        <dbReference type="Google" id="ProtNLM"/>
    </source>
</evidence>
<feature type="compositionally biased region" description="Acidic residues" evidence="2">
    <location>
        <begin position="178"/>
        <end position="219"/>
    </location>
</feature>
<feature type="region of interest" description="Disordered" evidence="2">
    <location>
        <begin position="121"/>
        <end position="234"/>
    </location>
</feature>
<gene>
    <name evidence="4" type="ORF">PV328_009242</name>
</gene>
<evidence type="ECO:0000256" key="3">
    <source>
        <dbReference type="SAM" id="Phobius"/>
    </source>
</evidence>
<feature type="region of interest" description="Disordered" evidence="2">
    <location>
        <begin position="411"/>
        <end position="608"/>
    </location>
</feature>
<feature type="region of interest" description="Disordered" evidence="2">
    <location>
        <begin position="1"/>
        <end position="21"/>
    </location>
</feature>
<sequence>MSGDVQPRKRKEKRRKKAEEEYHIQRIRRASLDDDDAGTPPPMLVNPLEQSMENVTIHVHKEEGTGGHWCARIIFFALFTVLIGLIGVIIFEYRGTTDVDTPIDSSRWATIFEGWVDEALPSHEGQSHDVNKHVEDDHDDEEEDEDEGVGSELEENEEAEEDENTSDEEVFNSPGESQEIDDAEEDDVDKSENDEGFEDDDEDEEEDIGVLDEVDDEESVENKNSNEVEEEDLSVPDLNVSIEGINPSSVEKEDDELDYEFVGIPGINEIDDDSAEPLEEIEDDEHEEVIDEIEIEVEPSVDETMEEESTSVAVKFGVGVALVVAAHFVLVRRWNNVDADLVAYTDEVRDLSRRNTIVPSANIKQLILTGDVKQKQQQAQNIQELNNKYKDLQRENNQMVKNKFVNPVGNQKVNKKEWDSSAANQLKKKDSQEVVTSESERFSGTENESDYDYDEDELDDEEVDEEEEDVEDEEEEDEEDDEEEELDDSELVAKLEAKYGKLATPSQSEEEEEEEEEEDEESEEEEEEDERKEEGIESWKRLNAPKNVHSSGTDKDSNKPKESTKIHQKPSSAPRGGQQAADVFHPEDHNELSFQEEIENWLAGDLDN</sequence>
<organism evidence="4 5">
    <name type="scientific">Microctonus aethiopoides</name>
    <dbReference type="NCBI Taxonomy" id="144406"/>
    <lineage>
        <taxon>Eukaryota</taxon>
        <taxon>Metazoa</taxon>
        <taxon>Ecdysozoa</taxon>
        <taxon>Arthropoda</taxon>
        <taxon>Hexapoda</taxon>
        <taxon>Insecta</taxon>
        <taxon>Pterygota</taxon>
        <taxon>Neoptera</taxon>
        <taxon>Endopterygota</taxon>
        <taxon>Hymenoptera</taxon>
        <taxon>Apocrita</taxon>
        <taxon>Ichneumonoidea</taxon>
        <taxon>Braconidae</taxon>
        <taxon>Euphorinae</taxon>
        <taxon>Microctonus</taxon>
    </lineage>
</organism>
<name>A0AA39C5I8_9HYME</name>
<keyword evidence="1" id="KW-0175">Coiled coil</keyword>
<keyword evidence="3" id="KW-0472">Membrane</keyword>
<protein>
    <recommendedName>
        <fullName evidence="6">Aspartyl/asparaginyl beta-hydroxylase</fullName>
    </recommendedName>
</protein>